<evidence type="ECO:0000256" key="1">
    <source>
        <dbReference type="SAM" id="Phobius"/>
    </source>
</evidence>
<name>A0AAX4J510_9PEZI</name>
<organism evidence="2 3">
    <name type="scientific">Colletotrichum destructivum</name>
    <dbReference type="NCBI Taxonomy" id="34406"/>
    <lineage>
        <taxon>Eukaryota</taxon>
        <taxon>Fungi</taxon>
        <taxon>Dikarya</taxon>
        <taxon>Ascomycota</taxon>
        <taxon>Pezizomycotina</taxon>
        <taxon>Sordariomycetes</taxon>
        <taxon>Hypocreomycetidae</taxon>
        <taxon>Glomerellales</taxon>
        <taxon>Glomerellaceae</taxon>
        <taxon>Colletotrichum</taxon>
        <taxon>Colletotrichum destructivum species complex</taxon>
    </lineage>
</organism>
<keyword evidence="1" id="KW-0812">Transmembrane</keyword>
<keyword evidence="1" id="KW-1133">Transmembrane helix</keyword>
<keyword evidence="3" id="KW-1185">Reference proteome</keyword>
<dbReference type="EMBL" id="CP137316">
    <property type="protein sequence ID" value="WQF90471.1"/>
    <property type="molecule type" value="Genomic_DNA"/>
</dbReference>
<feature type="transmembrane region" description="Helical" evidence="1">
    <location>
        <begin position="48"/>
        <end position="74"/>
    </location>
</feature>
<feature type="transmembrane region" description="Helical" evidence="1">
    <location>
        <begin position="16"/>
        <end position="36"/>
    </location>
</feature>
<feature type="transmembrane region" description="Helical" evidence="1">
    <location>
        <begin position="86"/>
        <end position="111"/>
    </location>
</feature>
<evidence type="ECO:0000313" key="3">
    <source>
        <dbReference type="Proteomes" id="UP001322277"/>
    </source>
</evidence>
<dbReference type="AlphaFoldDB" id="A0AAX4J510"/>
<evidence type="ECO:0000313" key="2">
    <source>
        <dbReference type="EMBL" id="WQF90471.1"/>
    </source>
</evidence>
<dbReference type="Proteomes" id="UP001322277">
    <property type="component" value="Chromosome 12"/>
</dbReference>
<gene>
    <name evidence="2" type="ORF">CDEST_15485</name>
</gene>
<protein>
    <submittedName>
        <fullName evidence="2">Uncharacterized protein</fullName>
    </submittedName>
</protein>
<sequence length="157" mass="17464">MPHPLPSVFHRLRSSYLSLSFLAAALGTSALVLLIHEFPGDTLSSGPLAASFLASSVIVAFFTVAITTMLSFQFRDYQTPTSEDFAVAWAPIAMADFALVEFVIGLLLWFIPRHSWWSLLFVGVHLGVLILIMAEITLWIRTSKKNIELQARNDDQI</sequence>
<feature type="transmembrane region" description="Helical" evidence="1">
    <location>
        <begin position="117"/>
        <end position="140"/>
    </location>
</feature>
<proteinExistence type="predicted"/>
<dbReference type="GeneID" id="87951985"/>
<reference evidence="3" key="1">
    <citation type="journal article" date="2023" name="bioRxiv">
        <title>Complete genome of the Medicago anthracnose fungus, Colletotrichum destructivum, reveals a mini-chromosome-like region within a core chromosome.</title>
        <authorList>
            <person name="Lapalu N."/>
            <person name="Simon A."/>
            <person name="Lu A."/>
            <person name="Plaumann P.-L."/>
            <person name="Amselem J."/>
            <person name="Pigne S."/>
            <person name="Auger A."/>
            <person name="Koch C."/>
            <person name="Dallery J.-F."/>
            <person name="O'Connell R.J."/>
        </authorList>
    </citation>
    <scope>NUCLEOTIDE SEQUENCE [LARGE SCALE GENOMIC DNA]</scope>
    <source>
        <strain evidence="3">CBS 520.97</strain>
    </source>
</reference>
<accession>A0AAX4J510</accession>
<dbReference type="KEGG" id="cdet:87951985"/>
<dbReference type="RefSeq" id="XP_062787692.1">
    <property type="nucleotide sequence ID" value="XM_062931641.1"/>
</dbReference>
<keyword evidence="1" id="KW-0472">Membrane</keyword>